<organism evidence="3 4">
    <name type="scientific">[Muricauda] lutisoli</name>
    <dbReference type="NCBI Taxonomy" id="2816035"/>
    <lineage>
        <taxon>Bacteria</taxon>
        <taxon>Pseudomonadati</taxon>
        <taxon>Bacteroidota</taxon>
        <taxon>Flavobacteriia</taxon>
        <taxon>Flavobacteriales</taxon>
        <taxon>Flavobacteriaceae</taxon>
        <taxon>Allomuricauda</taxon>
    </lineage>
</organism>
<feature type="chain" id="PRO_5045442863" description="Adhesin domain-containing protein" evidence="2">
    <location>
        <begin position="24"/>
        <end position="486"/>
    </location>
</feature>
<keyword evidence="4" id="KW-1185">Reference proteome</keyword>
<dbReference type="Proteomes" id="UP000664163">
    <property type="component" value="Unassembled WGS sequence"/>
</dbReference>
<reference evidence="3 4" key="1">
    <citation type="submission" date="2021-03" db="EMBL/GenBank/DDBJ databases">
        <title>Muricauda sp. CAU 1631 isolated from Incheon.</title>
        <authorList>
            <person name="Kim W."/>
        </authorList>
    </citation>
    <scope>NUCLEOTIDE SEQUENCE [LARGE SCALE GENOMIC DNA]</scope>
    <source>
        <strain evidence="3 4">CAU 1631</strain>
    </source>
</reference>
<keyword evidence="1" id="KW-0175">Coiled coil</keyword>
<evidence type="ECO:0008006" key="5">
    <source>
        <dbReference type="Google" id="ProtNLM"/>
    </source>
</evidence>
<protein>
    <recommendedName>
        <fullName evidence="5">Adhesin domain-containing protein</fullName>
    </recommendedName>
</protein>
<feature type="signal peptide" evidence="2">
    <location>
        <begin position="1"/>
        <end position="23"/>
    </location>
</feature>
<dbReference type="RefSeq" id="WP_207069830.1">
    <property type="nucleotide sequence ID" value="NZ_JAFLND010000001.1"/>
</dbReference>
<evidence type="ECO:0000313" key="4">
    <source>
        <dbReference type="Proteomes" id="UP000664163"/>
    </source>
</evidence>
<proteinExistence type="predicted"/>
<sequence length="486" mass="55876">MNRNHQILFSGLLLALVGFTGQAQEKSKTYKETFNVDKDTELNINTSYADIEFDTWNKDQVEITAVIELEGVDQEEADSYFERDLVKIMGNSKEIEISTEGAGPNYAYDFRTVNIDIPEMPSVAEIIANVEIPEISEIVIPEIAVMSSMPPMPPLPPIEFDYDAYKKDGDKYMKEWKKKFDKTFDKEYKERFEKWGEEMEKMAEEREARREELRGEREKLREEREKVREEMQERMKEQREEIRAQQVEIREEQAELRKQLREEARTIHGSPNVFYFSTDGKHKEYKVKKRIIIKMPKYIKVNMNVRHGEVKLAENAKNINASLSYASLLASTIEGTNTDIRVSYSPVVVQNWNYGSLSTHYSEKINLKEVKELKLNSISSNVVIGRLDSKALVTNNFGALTIDEVANGFNTIDISMENGELDCKLPEAPYAISVNETTSGFKYPKTLKLTSTKKQGANLHTGYNISKNDGKTITINSKFSEVVLKN</sequence>
<name>A0ABS3ESZ5_9FLAO</name>
<evidence type="ECO:0000256" key="2">
    <source>
        <dbReference type="SAM" id="SignalP"/>
    </source>
</evidence>
<dbReference type="EMBL" id="JAFLND010000001">
    <property type="protein sequence ID" value="MBO0329323.1"/>
    <property type="molecule type" value="Genomic_DNA"/>
</dbReference>
<keyword evidence="2" id="KW-0732">Signal</keyword>
<feature type="coiled-coil region" evidence="1">
    <location>
        <begin position="196"/>
        <end position="262"/>
    </location>
</feature>
<comment type="caution">
    <text evidence="3">The sequence shown here is derived from an EMBL/GenBank/DDBJ whole genome shotgun (WGS) entry which is preliminary data.</text>
</comment>
<accession>A0ABS3ESZ5</accession>
<evidence type="ECO:0000313" key="3">
    <source>
        <dbReference type="EMBL" id="MBO0329323.1"/>
    </source>
</evidence>
<gene>
    <name evidence="3" type="ORF">J0X13_02115</name>
</gene>
<evidence type="ECO:0000256" key="1">
    <source>
        <dbReference type="SAM" id="Coils"/>
    </source>
</evidence>